<gene>
    <name evidence="2" type="ORF">ABB26_08940</name>
</gene>
<dbReference type="STRING" id="405444.ABB26_08940"/>
<dbReference type="AlphaFoldDB" id="A0A0R0CDF9"/>
<keyword evidence="1" id="KW-1133">Transmembrane helix</keyword>
<name>A0A0R0CDF9_9GAMM</name>
<dbReference type="EMBL" id="LDJI01000016">
    <property type="protein sequence ID" value="KRG64167.1"/>
    <property type="molecule type" value="Genomic_DNA"/>
</dbReference>
<dbReference type="PATRIC" id="fig|405444.3.peg.798"/>
<feature type="transmembrane region" description="Helical" evidence="1">
    <location>
        <begin position="15"/>
        <end position="33"/>
    </location>
</feature>
<feature type="transmembrane region" description="Helical" evidence="1">
    <location>
        <begin position="45"/>
        <end position="67"/>
    </location>
</feature>
<feature type="transmembrane region" description="Helical" evidence="1">
    <location>
        <begin position="95"/>
        <end position="113"/>
    </location>
</feature>
<keyword evidence="1" id="KW-0812">Transmembrane</keyword>
<keyword evidence="1" id="KW-0472">Membrane</keyword>
<protein>
    <submittedName>
        <fullName evidence="2">Membrane protein</fullName>
    </submittedName>
</protein>
<accession>A0A0R0CDF9</accession>
<organism evidence="2 3">
    <name type="scientific">Stenotrophomonas humi</name>
    <dbReference type="NCBI Taxonomy" id="405444"/>
    <lineage>
        <taxon>Bacteria</taxon>
        <taxon>Pseudomonadati</taxon>
        <taxon>Pseudomonadota</taxon>
        <taxon>Gammaproteobacteria</taxon>
        <taxon>Lysobacterales</taxon>
        <taxon>Lysobacteraceae</taxon>
        <taxon>Stenotrophomonas</taxon>
    </lineage>
</organism>
<sequence length="126" mass="13565">MNLVLHFGLLGSLEAALIALAIGFVVFALWWQVCRRTGLSTGHAIAWACLLAVVIAAGVDSWNLFYLGMMGLESPLYAKLALASIHDPDQLGTRVVLELIGVALGVALGWWLFSSRQSLRDTTDAP</sequence>
<proteinExistence type="predicted"/>
<keyword evidence="3" id="KW-1185">Reference proteome</keyword>
<dbReference type="RefSeq" id="WP_057633331.1">
    <property type="nucleotide sequence ID" value="NZ_LDJI01000016.1"/>
</dbReference>
<dbReference type="OrthoDB" id="5953088at2"/>
<evidence type="ECO:0000256" key="1">
    <source>
        <dbReference type="SAM" id="Phobius"/>
    </source>
</evidence>
<comment type="caution">
    <text evidence="2">The sequence shown here is derived from an EMBL/GenBank/DDBJ whole genome shotgun (WGS) entry which is preliminary data.</text>
</comment>
<evidence type="ECO:0000313" key="2">
    <source>
        <dbReference type="EMBL" id="KRG64167.1"/>
    </source>
</evidence>
<reference evidence="2 3" key="1">
    <citation type="submission" date="2015-05" db="EMBL/GenBank/DDBJ databases">
        <title>Genome sequencing and analysis of members of genus Stenotrophomonas.</title>
        <authorList>
            <person name="Patil P.P."/>
            <person name="Midha S."/>
            <person name="Patil P.B."/>
        </authorList>
    </citation>
    <scope>NUCLEOTIDE SEQUENCE [LARGE SCALE GENOMIC DNA]</scope>
    <source>
        <strain evidence="2 3">DSM 18929</strain>
    </source>
</reference>
<dbReference type="Proteomes" id="UP000050864">
    <property type="component" value="Unassembled WGS sequence"/>
</dbReference>
<evidence type="ECO:0000313" key="3">
    <source>
        <dbReference type="Proteomes" id="UP000050864"/>
    </source>
</evidence>